<dbReference type="AlphaFoldDB" id="K1KWZ0"/>
<dbReference type="PATRIC" id="fig|1224748.3.peg.2667"/>
<comment type="caution">
    <text evidence="2">The sequence shown here is derived from an EMBL/GenBank/DDBJ whole genome shotgun (WGS) entry which is preliminary data.</text>
</comment>
<dbReference type="EMBL" id="AMCK01000015">
    <property type="protein sequence ID" value="EKB44402.1"/>
    <property type="molecule type" value="Genomic_DNA"/>
</dbReference>
<sequence>MCISSNFVELQAYRICEEMKNQSMYKMMKLELSDESIIEPQNLENFGDGRALITKAIFEDTEGKSYSVNINHNGLRFAMGELTYKEYRKMEKNEDLMALGFLALLIGLIITIMYLLLLFLR</sequence>
<name>K1KWZ0_9BACL</name>
<keyword evidence="3" id="KW-1185">Reference proteome</keyword>
<keyword evidence="1" id="KW-1133">Transmembrane helix</keyword>
<reference evidence="2 3" key="1">
    <citation type="journal article" date="2012" name="J. Bacteriol.">
        <title>Draft Genome Sequence of Bacillus isronensis Strain B3W22, Isolated from the Upper Atmosphere.</title>
        <authorList>
            <person name="Shivaji S."/>
            <person name="Ara S."/>
            <person name="Singh S.K."/>
            <person name="Bandi S."/>
            <person name="Singh A."/>
            <person name="Pinnaka A.K."/>
        </authorList>
    </citation>
    <scope>NUCLEOTIDE SEQUENCE [LARGE SCALE GENOMIC DNA]</scope>
    <source>
        <strain evidence="2 3">B3W22</strain>
    </source>
</reference>
<dbReference type="Proteomes" id="UP000004738">
    <property type="component" value="Unassembled WGS sequence"/>
</dbReference>
<evidence type="ECO:0000256" key="1">
    <source>
        <dbReference type="SAM" id="Phobius"/>
    </source>
</evidence>
<organism evidence="2 3">
    <name type="scientific">Solibacillus isronensis B3W22</name>
    <dbReference type="NCBI Taxonomy" id="1224748"/>
    <lineage>
        <taxon>Bacteria</taxon>
        <taxon>Bacillati</taxon>
        <taxon>Bacillota</taxon>
        <taxon>Bacilli</taxon>
        <taxon>Bacillales</taxon>
        <taxon>Caryophanaceae</taxon>
        <taxon>Solibacillus</taxon>
    </lineage>
</organism>
<evidence type="ECO:0000313" key="3">
    <source>
        <dbReference type="Proteomes" id="UP000004738"/>
    </source>
</evidence>
<gene>
    <name evidence="2" type="ORF">B857_02703</name>
</gene>
<keyword evidence="1" id="KW-0812">Transmembrane</keyword>
<feature type="transmembrane region" description="Helical" evidence="1">
    <location>
        <begin position="96"/>
        <end position="120"/>
    </location>
</feature>
<protein>
    <submittedName>
        <fullName evidence="2">Uncharacterized protein</fullName>
    </submittedName>
</protein>
<keyword evidence="1" id="KW-0472">Membrane</keyword>
<proteinExistence type="predicted"/>
<evidence type="ECO:0000313" key="2">
    <source>
        <dbReference type="EMBL" id="EKB44402.1"/>
    </source>
</evidence>
<accession>K1KWZ0</accession>